<reference evidence="2" key="1">
    <citation type="submission" date="2020-04" db="EMBL/GenBank/DDBJ databases">
        <title>Deep metagenomics examines the oral microbiome during advanced dental caries in children, revealing novel taxa and co-occurrences with host molecules.</title>
        <authorList>
            <person name="Baker J.L."/>
            <person name="Morton J.T."/>
            <person name="Dinis M."/>
            <person name="Alvarez R."/>
            <person name="Tran N.C."/>
            <person name="Knight R."/>
            <person name="Edlund A."/>
        </authorList>
    </citation>
    <scope>NUCLEOTIDE SEQUENCE</scope>
    <source>
        <strain evidence="2">JCVI_29_bin.11</strain>
    </source>
</reference>
<accession>A0A930L8X5</accession>
<keyword evidence="1" id="KW-0812">Transmembrane</keyword>
<evidence type="ECO:0000313" key="3">
    <source>
        <dbReference type="Proteomes" id="UP000713964"/>
    </source>
</evidence>
<comment type="caution">
    <text evidence="2">The sequence shown here is derived from an EMBL/GenBank/DDBJ whole genome shotgun (WGS) entry which is preliminary data.</text>
</comment>
<sequence length="147" mass="15932">MSQLPQNIEAFDYNPEYAKLYQEDNNELPSPDTSDEQLLPANESLDEFSDQAAGKRAANLSLLFGFLSPLSFFLGFWCLVQGLEESALQVAILAPILNILGIWQGFAARRRGTRASGGLILNGLGLCIFIGIAALIMLIVNALSGIN</sequence>
<feature type="transmembrane region" description="Helical" evidence="1">
    <location>
        <begin position="86"/>
        <end position="107"/>
    </location>
</feature>
<feature type="transmembrane region" description="Helical" evidence="1">
    <location>
        <begin position="119"/>
        <end position="143"/>
    </location>
</feature>
<feature type="transmembrane region" description="Helical" evidence="1">
    <location>
        <begin position="60"/>
        <end position="80"/>
    </location>
</feature>
<protein>
    <submittedName>
        <fullName evidence="2">Uncharacterized protein</fullName>
    </submittedName>
</protein>
<keyword evidence="1" id="KW-1133">Transmembrane helix</keyword>
<name>A0A930L8X5_9MICC</name>
<dbReference type="RefSeq" id="WP_070687086.1">
    <property type="nucleotide sequence ID" value="NZ_CAURBG010000001.1"/>
</dbReference>
<dbReference type="Proteomes" id="UP000713964">
    <property type="component" value="Unassembled WGS sequence"/>
</dbReference>
<proteinExistence type="predicted"/>
<gene>
    <name evidence="2" type="ORF">HXO58_01710</name>
</gene>
<organism evidence="2 3">
    <name type="scientific">Rothia mucilaginosa</name>
    <dbReference type="NCBI Taxonomy" id="43675"/>
    <lineage>
        <taxon>Bacteria</taxon>
        <taxon>Bacillati</taxon>
        <taxon>Actinomycetota</taxon>
        <taxon>Actinomycetes</taxon>
        <taxon>Micrococcales</taxon>
        <taxon>Micrococcaceae</taxon>
        <taxon>Rothia</taxon>
    </lineage>
</organism>
<evidence type="ECO:0000256" key="1">
    <source>
        <dbReference type="SAM" id="Phobius"/>
    </source>
</evidence>
<dbReference type="AlphaFoldDB" id="A0A930L8X5"/>
<keyword evidence="1" id="KW-0472">Membrane</keyword>
<dbReference type="EMBL" id="JABZXL010000003">
    <property type="protein sequence ID" value="MBF1658537.1"/>
    <property type="molecule type" value="Genomic_DNA"/>
</dbReference>
<evidence type="ECO:0000313" key="2">
    <source>
        <dbReference type="EMBL" id="MBF1658537.1"/>
    </source>
</evidence>